<feature type="domain" description="Endonuclease/exonuclease/phosphatase" evidence="2">
    <location>
        <begin position="31"/>
        <end position="130"/>
    </location>
</feature>
<reference evidence="3" key="1">
    <citation type="submission" date="2024-04" db="EMBL/GenBank/DDBJ databases">
        <authorList>
            <consortium name="Molecular Ecology Group"/>
        </authorList>
    </citation>
    <scope>NUCLEOTIDE SEQUENCE</scope>
</reference>
<dbReference type="SUPFAM" id="SSF56219">
    <property type="entry name" value="DNase I-like"/>
    <property type="match status" value="1"/>
</dbReference>
<keyword evidence="4" id="KW-1185">Reference proteome</keyword>
<dbReference type="EMBL" id="CAXIPU020000446">
    <property type="protein sequence ID" value="CAL1672063.1"/>
    <property type="molecule type" value="Genomic_DNA"/>
</dbReference>
<evidence type="ECO:0000259" key="2">
    <source>
        <dbReference type="Pfam" id="PF03372"/>
    </source>
</evidence>
<dbReference type="InterPro" id="IPR036691">
    <property type="entry name" value="Endo/exonu/phosph_ase_sf"/>
</dbReference>
<organism evidence="3 4">
    <name type="scientific">Lasius platythorax</name>
    <dbReference type="NCBI Taxonomy" id="488582"/>
    <lineage>
        <taxon>Eukaryota</taxon>
        <taxon>Metazoa</taxon>
        <taxon>Ecdysozoa</taxon>
        <taxon>Arthropoda</taxon>
        <taxon>Hexapoda</taxon>
        <taxon>Insecta</taxon>
        <taxon>Pterygota</taxon>
        <taxon>Neoptera</taxon>
        <taxon>Endopterygota</taxon>
        <taxon>Hymenoptera</taxon>
        <taxon>Apocrita</taxon>
        <taxon>Aculeata</taxon>
        <taxon>Formicoidea</taxon>
        <taxon>Formicidae</taxon>
        <taxon>Formicinae</taxon>
        <taxon>Lasius</taxon>
        <taxon>Lasius</taxon>
    </lineage>
</organism>
<dbReference type="AlphaFoldDB" id="A0AAV2MXP3"/>
<evidence type="ECO:0000313" key="4">
    <source>
        <dbReference type="Proteomes" id="UP001497644"/>
    </source>
</evidence>
<comment type="caution">
    <text evidence="3">The sequence shown here is derived from an EMBL/GenBank/DDBJ whole genome shotgun (WGS) entry which is preliminary data.</text>
</comment>
<dbReference type="InterPro" id="IPR005135">
    <property type="entry name" value="Endo/exonuclease/phosphatase"/>
</dbReference>
<evidence type="ECO:0000313" key="3">
    <source>
        <dbReference type="EMBL" id="CAL1672063.1"/>
    </source>
</evidence>
<proteinExistence type="predicted"/>
<evidence type="ECO:0000256" key="1">
    <source>
        <dbReference type="SAM" id="MobiDB-lite"/>
    </source>
</evidence>
<name>A0AAV2MXP3_9HYME</name>
<accession>A0AAV2MXP3</accession>
<dbReference type="Gene3D" id="3.60.10.10">
    <property type="entry name" value="Endonuclease/exonuclease/phosphatase"/>
    <property type="match status" value="1"/>
</dbReference>
<feature type="region of interest" description="Disordered" evidence="1">
    <location>
        <begin position="1"/>
        <end position="24"/>
    </location>
</feature>
<dbReference type="Pfam" id="PF03372">
    <property type="entry name" value="Exo_endo_phos"/>
    <property type="match status" value="1"/>
</dbReference>
<dbReference type="GO" id="GO:0003824">
    <property type="term" value="F:catalytic activity"/>
    <property type="evidence" value="ECO:0007669"/>
    <property type="project" value="InterPro"/>
</dbReference>
<protein>
    <recommendedName>
        <fullName evidence="2">Endonuclease/exonuclease/phosphatase domain-containing protein</fullName>
    </recommendedName>
</protein>
<dbReference type="Proteomes" id="UP001497644">
    <property type="component" value="Unassembled WGS sequence"/>
</dbReference>
<sequence length="158" mass="18315">MEALWELPGAGPKPGTKGEGHGKRNKDLIIGTWNTRSLHRAGALKEFTKVISDYNIDILAVQETRWTEKVSETRKHTILCNGNENRHELGVAFIVNNRMKENILDFRPIDERLCMLRIKTRFFNLSLNNAHAETEEKDEIAKESFYQKLEQAHIWSRV</sequence>
<gene>
    <name evidence="3" type="ORF">LPLAT_LOCUS5470</name>
</gene>